<name>A0AA37QFY7_9BACT</name>
<proteinExistence type="predicted"/>
<organism evidence="2 3">
    <name type="scientific">Roseisolibacter agri</name>
    <dbReference type="NCBI Taxonomy" id="2014610"/>
    <lineage>
        <taxon>Bacteria</taxon>
        <taxon>Pseudomonadati</taxon>
        <taxon>Gemmatimonadota</taxon>
        <taxon>Gemmatimonadia</taxon>
        <taxon>Gemmatimonadales</taxon>
        <taxon>Gemmatimonadaceae</taxon>
        <taxon>Roseisolibacter</taxon>
    </lineage>
</organism>
<sequence>MTRGGHGRRRLTGTGGGHTRVLTPVRTTVSRVLLTAALALACAPRRAVTSDRTELGTPALARPRALPRTQPSEFDPVGLLLELKGELGLTAEQVGELRSLRAALREANRSVLAQLDSADAAMRGRLRGWLGRARGEELPVRRTRWTPKVGPPQYATLVALLEHARGNARSTLEAAAALLDDEQRATLEQLARRDARLAVLTRFQVDARDARQAQRVP</sequence>
<feature type="region of interest" description="Disordered" evidence="1">
    <location>
        <begin position="1"/>
        <end position="21"/>
    </location>
</feature>
<dbReference type="GO" id="GO:0042597">
    <property type="term" value="C:periplasmic space"/>
    <property type="evidence" value="ECO:0007669"/>
    <property type="project" value="InterPro"/>
</dbReference>
<gene>
    <name evidence="2" type="ORF">rosag_47040</name>
</gene>
<comment type="caution">
    <text evidence="2">The sequence shown here is derived from an EMBL/GenBank/DDBJ whole genome shotgun (WGS) entry which is preliminary data.</text>
</comment>
<dbReference type="InterPro" id="IPR012899">
    <property type="entry name" value="LTXXQ"/>
</dbReference>
<reference evidence="2" key="1">
    <citation type="submission" date="2022-08" db="EMBL/GenBank/DDBJ databases">
        <title>Draft genome sequencing of Roseisolibacter agri AW1220.</title>
        <authorList>
            <person name="Tobiishi Y."/>
            <person name="Tonouchi A."/>
        </authorList>
    </citation>
    <scope>NUCLEOTIDE SEQUENCE</scope>
    <source>
        <strain evidence="2">AW1220</strain>
    </source>
</reference>
<protein>
    <submittedName>
        <fullName evidence="2">Uncharacterized protein</fullName>
    </submittedName>
</protein>
<dbReference type="EMBL" id="BRXS01000008">
    <property type="protein sequence ID" value="GLC28191.1"/>
    <property type="molecule type" value="Genomic_DNA"/>
</dbReference>
<evidence type="ECO:0000313" key="3">
    <source>
        <dbReference type="Proteomes" id="UP001161325"/>
    </source>
</evidence>
<dbReference type="AlphaFoldDB" id="A0AA37QFY7"/>
<evidence type="ECO:0000313" key="2">
    <source>
        <dbReference type="EMBL" id="GLC28191.1"/>
    </source>
</evidence>
<evidence type="ECO:0000256" key="1">
    <source>
        <dbReference type="SAM" id="MobiDB-lite"/>
    </source>
</evidence>
<accession>A0AA37QFY7</accession>
<feature type="region of interest" description="Disordered" evidence="1">
    <location>
        <begin position="51"/>
        <end position="71"/>
    </location>
</feature>
<dbReference type="Pfam" id="PF07813">
    <property type="entry name" value="LTXXQ"/>
    <property type="match status" value="1"/>
</dbReference>
<dbReference type="Proteomes" id="UP001161325">
    <property type="component" value="Unassembled WGS sequence"/>
</dbReference>
<feature type="compositionally biased region" description="Basic residues" evidence="1">
    <location>
        <begin position="1"/>
        <end position="11"/>
    </location>
</feature>
<keyword evidence="3" id="KW-1185">Reference proteome</keyword>